<gene>
    <name evidence="2" type="ORF">QO000_002922</name>
</gene>
<sequence>MIYKFLFGLVFLLGTLAIAFTLSAVSSIFSKFLEDKLNRKVKYFFLVLVTISFDVMLVFLFSWRTQWNLIDSWFTCSILLIAIVWLPGYFRPFQENASRTVANFSSGINSGSISIFRLSSHPFVIGSLIVGITGLLASVVLYLPYIL</sequence>
<reference evidence="2" key="1">
    <citation type="submission" date="2023-07" db="EMBL/GenBank/DDBJ databases">
        <title>Genomic Encyclopedia of Type Strains, Phase IV (KMG-IV): sequencing the most valuable type-strain genomes for metagenomic binning, comparative biology and taxonomic classification.</title>
        <authorList>
            <person name="Goeker M."/>
        </authorList>
    </citation>
    <scope>NUCLEOTIDE SEQUENCE [LARGE SCALE GENOMIC DNA]</scope>
    <source>
        <strain evidence="2">JSM 076093</strain>
    </source>
</reference>
<protein>
    <submittedName>
        <fullName evidence="2">Phosphoglycerol transferase MdoB-like AlkP superfamily enzyme</fullName>
    </submittedName>
</protein>
<evidence type="ECO:0000256" key="1">
    <source>
        <dbReference type="SAM" id="Phobius"/>
    </source>
</evidence>
<accession>A0ABU0K6H2</accession>
<evidence type="ECO:0000313" key="3">
    <source>
        <dbReference type="Proteomes" id="UP001226720"/>
    </source>
</evidence>
<name>A0ABU0K6H2_9BACL</name>
<dbReference type="Proteomes" id="UP001226720">
    <property type="component" value="Unassembled WGS sequence"/>
</dbReference>
<feature type="transmembrane region" description="Helical" evidence="1">
    <location>
        <begin position="123"/>
        <end position="145"/>
    </location>
</feature>
<dbReference type="EMBL" id="JAUSWM010000005">
    <property type="protein sequence ID" value="MDQ0483938.1"/>
    <property type="molecule type" value="Genomic_DNA"/>
</dbReference>
<keyword evidence="3" id="KW-1185">Reference proteome</keyword>
<dbReference type="GeneID" id="301328249"/>
<feature type="transmembrane region" description="Helical" evidence="1">
    <location>
        <begin position="41"/>
        <end position="63"/>
    </location>
</feature>
<dbReference type="RefSeq" id="WP_301552598.1">
    <property type="nucleotide sequence ID" value="NZ_JAQRMZ010000009.1"/>
</dbReference>
<evidence type="ECO:0000313" key="2">
    <source>
        <dbReference type="EMBL" id="MDQ0483938.1"/>
    </source>
</evidence>
<feature type="transmembrane region" description="Helical" evidence="1">
    <location>
        <begin position="6"/>
        <end position="29"/>
    </location>
</feature>
<keyword evidence="1" id="KW-1133">Transmembrane helix</keyword>
<comment type="caution">
    <text evidence="2">The sequence shown here is derived from an EMBL/GenBank/DDBJ whole genome shotgun (WGS) entry which is preliminary data.</text>
</comment>
<proteinExistence type="predicted"/>
<keyword evidence="1" id="KW-0472">Membrane</keyword>
<feature type="transmembrane region" description="Helical" evidence="1">
    <location>
        <begin position="69"/>
        <end position="90"/>
    </location>
</feature>
<keyword evidence="1" id="KW-0812">Transmembrane</keyword>
<organism evidence="2 3">
    <name type="scientific">Guptibacillus hwajinpoensis</name>
    <dbReference type="NCBI Taxonomy" id="208199"/>
    <lineage>
        <taxon>Bacteria</taxon>
        <taxon>Bacillati</taxon>
        <taxon>Bacillota</taxon>
        <taxon>Bacilli</taxon>
        <taxon>Bacillales</taxon>
        <taxon>Guptibacillaceae</taxon>
        <taxon>Guptibacillus</taxon>
    </lineage>
</organism>